<evidence type="ECO:0000313" key="2">
    <source>
        <dbReference type="EMBL" id="MFC0203155.1"/>
    </source>
</evidence>
<feature type="transmembrane region" description="Helical" evidence="1">
    <location>
        <begin position="55"/>
        <end position="74"/>
    </location>
</feature>
<protein>
    <submittedName>
        <fullName evidence="2">Uncharacterized protein</fullName>
    </submittedName>
</protein>
<proteinExistence type="predicted"/>
<dbReference type="EMBL" id="JBHLWK010000006">
    <property type="protein sequence ID" value="MFC0203155.1"/>
    <property type="molecule type" value="Genomic_DNA"/>
</dbReference>
<accession>A0ABV6CQZ5</accession>
<dbReference type="Proteomes" id="UP001589798">
    <property type="component" value="Unassembled WGS sequence"/>
</dbReference>
<keyword evidence="1" id="KW-1133">Transmembrane helix</keyword>
<keyword evidence="1" id="KW-0472">Membrane</keyword>
<name>A0ABV6CQZ5_9SPHN</name>
<evidence type="ECO:0000313" key="3">
    <source>
        <dbReference type="Proteomes" id="UP001589798"/>
    </source>
</evidence>
<keyword evidence="1" id="KW-0812">Transmembrane</keyword>
<gene>
    <name evidence="2" type="ORF">ACFFJC_02595</name>
</gene>
<comment type="caution">
    <text evidence="2">The sequence shown here is derived from an EMBL/GenBank/DDBJ whole genome shotgun (WGS) entry which is preliminary data.</text>
</comment>
<keyword evidence="3" id="KW-1185">Reference proteome</keyword>
<dbReference type="RefSeq" id="WP_379486019.1">
    <property type="nucleotide sequence ID" value="NZ_JBHLWK010000006.1"/>
</dbReference>
<reference evidence="2 3" key="1">
    <citation type="submission" date="2024-09" db="EMBL/GenBank/DDBJ databases">
        <authorList>
            <person name="Sun Q."/>
            <person name="Mori K."/>
        </authorList>
    </citation>
    <scope>NUCLEOTIDE SEQUENCE [LARGE SCALE GENOMIC DNA]</scope>
    <source>
        <strain evidence="2 3">CCM 7706</strain>
    </source>
</reference>
<evidence type="ECO:0000256" key="1">
    <source>
        <dbReference type="SAM" id="Phobius"/>
    </source>
</evidence>
<sequence length="106" mass="10808">MTDTSKPATGAVAGRAVTGRSLVNTLLFGKPDPTPQERRNYLRWGHNAPTAEHKLIVIALAAVAALLTILAFAGPALGQPAGPRGTALEAAAGQHGARIVLLAPLA</sequence>
<organism evidence="2 3">
    <name type="scientific">Novosphingobium soli</name>
    <dbReference type="NCBI Taxonomy" id="574956"/>
    <lineage>
        <taxon>Bacteria</taxon>
        <taxon>Pseudomonadati</taxon>
        <taxon>Pseudomonadota</taxon>
        <taxon>Alphaproteobacteria</taxon>
        <taxon>Sphingomonadales</taxon>
        <taxon>Sphingomonadaceae</taxon>
        <taxon>Novosphingobium</taxon>
    </lineage>
</organism>